<organism evidence="2 3">
    <name type="scientific">Heyndrickxia coagulans</name>
    <name type="common">Weizmannia coagulans</name>
    <dbReference type="NCBI Taxonomy" id="1398"/>
    <lineage>
        <taxon>Bacteria</taxon>
        <taxon>Bacillati</taxon>
        <taxon>Bacillota</taxon>
        <taxon>Bacilli</taxon>
        <taxon>Bacillales</taxon>
        <taxon>Bacillaceae</taxon>
        <taxon>Heyndrickxia</taxon>
    </lineage>
</organism>
<feature type="region of interest" description="Disordered" evidence="1">
    <location>
        <begin position="1"/>
        <end position="20"/>
    </location>
</feature>
<accession>A0AAN0T509</accession>
<evidence type="ECO:0000313" key="2">
    <source>
        <dbReference type="EMBL" id="AJO22223.1"/>
    </source>
</evidence>
<dbReference type="EMBL" id="CP010525">
    <property type="protein sequence ID" value="AJO22223.1"/>
    <property type="molecule type" value="Genomic_DNA"/>
</dbReference>
<evidence type="ECO:0000313" key="3">
    <source>
        <dbReference type="Proteomes" id="UP000032024"/>
    </source>
</evidence>
<evidence type="ECO:0000256" key="1">
    <source>
        <dbReference type="SAM" id="MobiDB-lite"/>
    </source>
</evidence>
<protein>
    <submittedName>
        <fullName evidence="2">Uncharacterized protein</fullName>
    </submittedName>
</protein>
<gene>
    <name evidence="2" type="ORF">SB48_HM08orf02258</name>
</gene>
<proteinExistence type="predicted"/>
<name>A0AAN0T509_HEYCO</name>
<sequence length="69" mass="7907">MVSISFPPFANSEGRPSEKNTKNRQLCYLYQTFAKIKLSFSFFILASDAKMNKPSECFAYLSGRLLFLI</sequence>
<reference evidence="3" key="1">
    <citation type="submission" date="2015-01" db="EMBL/GenBank/DDBJ databases">
        <title>Comparative genome analysis of Bacillus coagulans HM-08, Clostridium butyricum HM-68, Bacillus subtilis HM-66 and Bacillus paralicheniformis BL-09.</title>
        <authorList>
            <person name="Zhang H."/>
        </authorList>
    </citation>
    <scope>NUCLEOTIDE SEQUENCE [LARGE SCALE GENOMIC DNA]</scope>
    <source>
        <strain evidence="3">HM-08</strain>
    </source>
</reference>
<keyword evidence="3" id="KW-1185">Reference proteome</keyword>
<dbReference type="AlphaFoldDB" id="A0AAN0T509"/>
<dbReference type="Proteomes" id="UP000032024">
    <property type="component" value="Chromosome"/>
</dbReference>